<sequence length="174" mass="19304">MIPQIADSDDTSQIPWPAARSRQQPQAERSRTPSPRRLLSTWDLVTLSVSMAGAQIAWTVELGYGTPFLLNLGLEEHLTSLCGWQVRLYRRRFWIGVSTIALVLSTLVLAYCVELANFVVDLLAVGAGDWTERRKYIAKNTAIGLAIVSFYVLDFALNGLQSFSPKSTARCDPS</sequence>
<dbReference type="Proteomes" id="UP000724874">
    <property type="component" value="Unassembled WGS sequence"/>
</dbReference>
<evidence type="ECO:0000256" key="5">
    <source>
        <dbReference type="ARBA" id="ARBA00023136"/>
    </source>
</evidence>
<comment type="caution">
    <text evidence="8">The sequence shown here is derived from an EMBL/GenBank/DDBJ whole genome shotgun (WGS) entry which is preliminary data.</text>
</comment>
<dbReference type="PANTHER" id="PTHR19432:SF35">
    <property type="entry name" value="SOLUTE CARRIER FAMILY 45 MEMBER 3 ISOFORM X1"/>
    <property type="match status" value="1"/>
</dbReference>
<dbReference type="SUPFAM" id="SSF103473">
    <property type="entry name" value="MFS general substrate transporter"/>
    <property type="match status" value="1"/>
</dbReference>
<evidence type="ECO:0000313" key="8">
    <source>
        <dbReference type="EMBL" id="KAF8914024.1"/>
    </source>
</evidence>
<reference evidence="8" key="1">
    <citation type="submission" date="2020-11" db="EMBL/GenBank/DDBJ databases">
        <authorList>
            <consortium name="DOE Joint Genome Institute"/>
            <person name="Ahrendt S."/>
            <person name="Riley R."/>
            <person name="Andreopoulos W."/>
            <person name="LaButti K."/>
            <person name="Pangilinan J."/>
            <person name="Ruiz-duenas F.J."/>
            <person name="Barrasa J.M."/>
            <person name="Sanchez-Garcia M."/>
            <person name="Camarero S."/>
            <person name="Miyauchi S."/>
            <person name="Serrano A."/>
            <person name="Linde D."/>
            <person name="Babiker R."/>
            <person name="Drula E."/>
            <person name="Ayuso-Fernandez I."/>
            <person name="Pacheco R."/>
            <person name="Padilla G."/>
            <person name="Ferreira P."/>
            <person name="Barriuso J."/>
            <person name="Kellner H."/>
            <person name="Castanera R."/>
            <person name="Alfaro M."/>
            <person name="Ramirez L."/>
            <person name="Pisabarro A.G."/>
            <person name="Kuo A."/>
            <person name="Tritt A."/>
            <person name="Lipzen A."/>
            <person name="He G."/>
            <person name="Yan M."/>
            <person name="Ng V."/>
            <person name="Cullen D."/>
            <person name="Martin F."/>
            <person name="Rosso M.-N."/>
            <person name="Henrissat B."/>
            <person name="Hibbett D."/>
            <person name="Martinez A.T."/>
            <person name="Grigoriev I.V."/>
        </authorList>
    </citation>
    <scope>NUCLEOTIDE SEQUENCE</scope>
    <source>
        <strain evidence="8">AH 44721</strain>
    </source>
</reference>
<feature type="region of interest" description="Disordered" evidence="6">
    <location>
        <begin position="1"/>
        <end position="35"/>
    </location>
</feature>
<feature type="transmembrane region" description="Helical" evidence="7">
    <location>
        <begin position="93"/>
        <end position="116"/>
    </location>
</feature>
<keyword evidence="9" id="KW-1185">Reference proteome</keyword>
<dbReference type="PANTHER" id="PTHR19432">
    <property type="entry name" value="SUGAR TRANSPORTER"/>
    <property type="match status" value="1"/>
</dbReference>
<organism evidence="8 9">
    <name type="scientific">Gymnopilus junonius</name>
    <name type="common">Spectacular rustgill mushroom</name>
    <name type="synonym">Gymnopilus spectabilis subsp. junonius</name>
    <dbReference type="NCBI Taxonomy" id="109634"/>
    <lineage>
        <taxon>Eukaryota</taxon>
        <taxon>Fungi</taxon>
        <taxon>Dikarya</taxon>
        <taxon>Basidiomycota</taxon>
        <taxon>Agaricomycotina</taxon>
        <taxon>Agaricomycetes</taxon>
        <taxon>Agaricomycetidae</taxon>
        <taxon>Agaricales</taxon>
        <taxon>Agaricineae</taxon>
        <taxon>Hymenogastraceae</taxon>
        <taxon>Gymnopilus</taxon>
    </lineage>
</organism>
<evidence type="ECO:0000256" key="4">
    <source>
        <dbReference type="ARBA" id="ARBA00022989"/>
    </source>
</evidence>
<evidence type="ECO:0000256" key="2">
    <source>
        <dbReference type="ARBA" id="ARBA00022448"/>
    </source>
</evidence>
<comment type="subcellular location">
    <subcellularLocation>
        <location evidence="1">Membrane</location>
        <topology evidence="1">Multi-pass membrane protein</topology>
    </subcellularLocation>
</comment>
<proteinExistence type="predicted"/>
<keyword evidence="5 7" id="KW-0472">Membrane</keyword>
<evidence type="ECO:0000256" key="3">
    <source>
        <dbReference type="ARBA" id="ARBA00022692"/>
    </source>
</evidence>
<evidence type="ECO:0000256" key="6">
    <source>
        <dbReference type="SAM" id="MobiDB-lite"/>
    </source>
</evidence>
<dbReference type="AlphaFoldDB" id="A0A9P5TTW4"/>
<keyword evidence="2" id="KW-0813">Transport</keyword>
<dbReference type="GO" id="GO:0008506">
    <property type="term" value="F:sucrose:proton symporter activity"/>
    <property type="evidence" value="ECO:0007669"/>
    <property type="project" value="TreeGrafter"/>
</dbReference>
<evidence type="ECO:0000313" key="9">
    <source>
        <dbReference type="Proteomes" id="UP000724874"/>
    </source>
</evidence>
<evidence type="ECO:0000256" key="7">
    <source>
        <dbReference type="SAM" id="Phobius"/>
    </source>
</evidence>
<evidence type="ECO:0000256" key="1">
    <source>
        <dbReference type="ARBA" id="ARBA00004141"/>
    </source>
</evidence>
<feature type="transmembrane region" description="Helical" evidence="7">
    <location>
        <begin position="136"/>
        <end position="157"/>
    </location>
</feature>
<dbReference type="EMBL" id="JADNYJ010000001">
    <property type="protein sequence ID" value="KAF8914024.1"/>
    <property type="molecule type" value="Genomic_DNA"/>
</dbReference>
<dbReference type="GO" id="GO:0005886">
    <property type="term" value="C:plasma membrane"/>
    <property type="evidence" value="ECO:0007669"/>
    <property type="project" value="TreeGrafter"/>
</dbReference>
<keyword evidence="3 7" id="KW-0812">Transmembrane</keyword>
<accession>A0A9P5TTW4</accession>
<dbReference type="OrthoDB" id="28755at2759"/>
<keyword evidence="4 7" id="KW-1133">Transmembrane helix</keyword>
<gene>
    <name evidence="8" type="ORF">CPB84DRAFT_46546</name>
</gene>
<dbReference type="InterPro" id="IPR036259">
    <property type="entry name" value="MFS_trans_sf"/>
</dbReference>
<protein>
    <submittedName>
        <fullName evidence="8">Uncharacterized protein</fullName>
    </submittedName>
</protein>
<name>A0A9P5TTW4_GYMJU</name>